<gene>
    <name evidence="3" type="ORF">B7463_g12795</name>
</gene>
<evidence type="ECO:0000313" key="4">
    <source>
        <dbReference type="Proteomes" id="UP000258309"/>
    </source>
</evidence>
<dbReference type="SUPFAM" id="SSF52151">
    <property type="entry name" value="FabD/lysophospholipase-like"/>
    <property type="match status" value="1"/>
</dbReference>
<dbReference type="Pfam" id="PF00698">
    <property type="entry name" value="Acyl_transf_1"/>
    <property type="match status" value="1"/>
</dbReference>
<feature type="region of interest" description="C-terminal hotdog fold" evidence="1">
    <location>
        <begin position="465"/>
        <end position="492"/>
    </location>
</feature>
<dbReference type="InterPro" id="IPR049552">
    <property type="entry name" value="PKS_DH_N"/>
</dbReference>
<dbReference type="EMBL" id="NCSJ02000826">
    <property type="protein sequence ID" value="RFU23543.1"/>
    <property type="molecule type" value="Genomic_DNA"/>
</dbReference>
<dbReference type="InterPro" id="IPR049900">
    <property type="entry name" value="PKS_mFAS_DH"/>
</dbReference>
<keyword evidence="4" id="KW-1185">Reference proteome</keyword>
<dbReference type="InterPro" id="IPR016035">
    <property type="entry name" value="Acyl_Trfase/lysoPLipase"/>
</dbReference>
<dbReference type="InterPro" id="IPR001227">
    <property type="entry name" value="Ac_transferase_dom_sf"/>
</dbReference>
<comment type="caution">
    <text evidence="3">The sequence shown here is derived from an EMBL/GenBank/DDBJ whole genome shotgun (WGS) entry which is preliminary data.</text>
</comment>
<feature type="non-terminal residue" evidence="3">
    <location>
        <position position="492"/>
    </location>
</feature>
<reference evidence="3 4" key="1">
    <citation type="submission" date="2018-05" db="EMBL/GenBank/DDBJ databases">
        <title>Draft genome sequence of Scytalidium lignicola DSM 105466, a ubiquitous saprotrophic fungus.</title>
        <authorList>
            <person name="Buettner E."/>
            <person name="Gebauer A.M."/>
            <person name="Hofrichter M."/>
            <person name="Liers C."/>
            <person name="Kellner H."/>
        </authorList>
    </citation>
    <scope>NUCLEOTIDE SEQUENCE [LARGE SCALE GENOMIC DNA]</scope>
    <source>
        <strain evidence="3 4">DSM 105466</strain>
    </source>
</reference>
<dbReference type="GO" id="GO:0006633">
    <property type="term" value="P:fatty acid biosynthetic process"/>
    <property type="evidence" value="ECO:0007669"/>
    <property type="project" value="TreeGrafter"/>
</dbReference>
<dbReference type="InterPro" id="IPR016036">
    <property type="entry name" value="Malonyl_transacylase_ACP-bd"/>
</dbReference>
<name>A0A3E2GRZ9_SCYLI</name>
<dbReference type="OrthoDB" id="329835at2759"/>
<dbReference type="InterPro" id="IPR050091">
    <property type="entry name" value="PKS_NRPS_Biosynth_Enz"/>
</dbReference>
<dbReference type="SMART" id="SM00826">
    <property type="entry name" value="PKS_DH"/>
    <property type="match status" value="1"/>
</dbReference>
<evidence type="ECO:0000256" key="1">
    <source>
        <dbReference type="PROSITE-ProRule" id="PRU01363"/>
    </source>
</evidence>
<dbReference type="PANTHER" id="PTHR43775">
    <property type="entry name" value="FATTY ACID SYNTHASE"/>
    <property type="match status" value="1"/>
</dbReference>
<feature type="domain" description="PKS/mFAS DH" evidence="2">
    <location>
        <begin position="314"/>
        <end position="492"/>
    </location>
</feature>
<dbReference type="AlphaFoldDB" id="A0A3E2GRZ9"/>
<evidence type="ECO:0000259" key="2">
    <source>
        <dbReference type="PROSITE" id="PS52019"/>
    </source>
</evidence>
<dbReference type="InterPro" id="IPR014043">
    <property type="entry name" value="Acyl_transferase_dom"/>
</dbReference>
<dbReference type="Pfam" id="PF21089">
    <property type="entry name" value="PKS_DH_N"/>
    <property type="match status" value="1"/>
</dbReference>
<evidence type="ECO:0000313" key="3">
    <source>
        <dbReference type="EMBL" id="RFU23543.1"/>
    </source>
</evidence>
<dbReference type="STRING" id="5539.A0A3E2GRZ9"/>
<dbReference type="PANTHER" id="PTHR43775:SF29">
    <property type="entry name" value="ASPERFURANONE POLYKETIDE SYNTHASE AFOG-RELATED"/>
    <property type="match status" value="1"/>
</dbReference>
<feature type="region of interest" description="N-terminal hotdog fold" evidence="1">
    <location>
        <begin position="314"/>
        <end position="446"/>
    </location>
</feature>
<dbReference type="SUPFAM" id="SSF55048">
    <property type="entry name" value="Probable ACP-binding domain of malonyl-CoA ACP transacylase"/>
    <property type="match status" value="1"/>
</dbReference>
<dbReference type="PROSITE" id="PS52019">
    <property type="entry name" value="PKS_MFAS_DH"/>
    <property type="match status" value="1"/>
</dbReference>
<dbReference type="Proteomes" id="UP000258309">
    <property type="component" value="Unassembled WGS sequence"/>
</dbReference>
<accession>A0A3E2GRZ9</accession>
<dbReference type="InterPro" id="IPR020807">
    <property type="entry name" value="PKS_DH"/>
</dbReference>
<dbReference type="Gene3D" id="3.40.366.10">
    <property type="entry name" value="Malonyl-Coenzyme A Acyl Carrier Protein, domain 2"/>
    <property type="match status" value="1"/>
</dbReference>
<sequence length="492" mass="53837">RHRHSSGEIAAAFAAGLVSFRAAMAISYHRGQAAAQLFQGHGKKGAMLALGTGPKLASMLLEQNTDGYAAIAAINSPQSVTVSGDESAIENVKRIADVEGLFTRKLKVDVAYHSQHMEPVAASYLASIEPFVNAEPLPVSQDDSYPVFVSSVTGRIEGADTVDASYWIKSLLQPVRFADAITSIFSTCDAEINAGNRSAKLPSVIVEIGPHSALQNPIKQTVESLRQRSDQRLVQFTSLVSLMRGTNGDEALLRLAGSLFCIGSPIQLAAVNQIDRRDAHVLSDLPPYAWDKSVSYMLKSWITQERLHPGKPFAPLLGRRSLYGSANEPMCRHVFTLDDIPWIRDHKIARLVILPMTGYVSMAIEALRRVSPTIQSTFLIREFHVKRSLDIEEEGRVDIMTKLKPAATGTENSSSTAWMFEISSWSEANGWTVHSHGQIEQEARDITMESPTIKASAPLIGSENMKELDAELEYASLGRGGTLYGPSFRSMR</sequence>
<proteinExistence type="predicted"/>
<dbReference type="Gene3D" id="3.10.129.110">
    <property type="entry name" value="Polyketide synthase dehydratase"/>
    <property type="match status" value="1"/>
</dbReference>
<dbReference type="InterPro" id="IPR042104">
    <property type="entry name" value="PKS_dehydratase_sf"/>
</dbReference>
<protein>
    <recommendedName>
        <fullName evidence="2">PKS/mFAS DH domain-containing protein</fullName>
    </recommendedName>
</protein>
<dbReference type="SMART" id="SM00827">
    <property type="entry name" value="PKS_AT"/>
    <property type="match status" value="1"/>
</dbReference>
<organism evidence="3 4">
    <name type="scientific">Scytalidium lignicola</name>
    <name type="common">Hyphomycete</name>
    <dbReference type="NCBI Taxonomy" id="5539"/>
    <lineage>
        <taxon>Eukaryota</taxon>
        <taxon>Fungi</taxon>
        <taxon>Dikarya</taxon>
        <taxon>Ascomycota</taxon>
        <taxon>Pezizomycotina</taxon>
        <taxon>Leotiomycetes</taxon>
        <taxon>Leotiomycetes incertae sedis</taxon>
        <taxon>Scytalidium</taxon>
    </lineage>
</organism>
<feature type="non-terminal residue" evidence="3">
    <location>
        <position position="1"/>
    </location>
</feature>
<dbReference type="GO" id="GO:0004312">
    <property type="term" value="F:fatty acid synthase activity"/>
    <property type="evidence" value="ECO:0007669"/>
    <property type="project" value="TreeGrafter"/>
</dbReference>
<dbReference type="GO" id="GO:0044550">
    <property type="term" value="P:secondary metabolite biosynthetic process"/>
    <property type="evidence" value="ECO:0007669"/>
    <property type="project" value="TreeGrafter"/>
</dbReference>
<comment type="caution">
    <text evidence="1">Lacks conserved residue(s) required for the propagation of feature annotation.</text>
</comment>